<comment type="caution">
    <text evidence="2">The sequence shown here is derived from an EMBL/GenBank/DDBJ whole genome shotgun (WGS) entry which is preliminary data.</text>
</comment>
<reference evidence="3" key="1">
    <citation type="journal article" date="2019" name="Int. J. Syst. Evol. Microbiol.">
        <title>The Global Catalogue of Microorganisms (GCM) 10K type strain sequencing project: providing services to taxonomists for standard genome sequencing and annotation.</title>
        <authorList>
            <consortium name="The Broad Institute Genomics Platform"/>
            <consortium name="The Broad Institute Genome Sequencing Center for Infectious Disease"/>
            <person name="Wu L."/>
            <person name="Ma J."/>
        </authorList>
    </citation>
    <scope>NUCLEOTIDE SEQUENCE [LARGE SCALE GENOMIC DNA]</scope>
    <source>
        <strain evidence="3">JCM 16908</strain>
    </source>
</reference>
<organism evidence="2 3">
    <name type="scientific">Sphaerisporangium flaviroseum</name>
    <dbReference type="NCBI Taxonomy" id="509199"/>
    <lineage>
        <taxon>Bacteria</taxon>
        <taxon>Bacillati</taxon>
        <taxon>Actinomycetota</taxon>
        <taxon>Actinomycetes</taxon>
        <taxon>Streptosporangiales</taxon>
        <taxon>Streptosporangiaceae</taxon>
        <taxon>Sphaerisporangium</taxon>
    </lineage>
</organism>
<evidence type="ECO:0000313" key="2">
    <source>
        <dbReference type="EMBL" id="GAA3818863.1"/>
    </source>
</evidence>
<dbReference type="RefSeq" id="WP_344943208.1">
    <property type="nucleotide sequence ID" value="NZ_BAAAZR010000010.1"/>
</dbReference>
<evidence type="ECO:0000313" key="3">
    <source>
        <dbReference type="Proteomes" id="UP001500888"/>
    </source>
</evidence>
<name>A0ABP7IHW6_9ACTN</name>
<dbReference type="PANTHER" id="PTHR33495:SF2">
    <property type="entry name" value="ANTI-SIGMA FACTOR ANTAGONIST TM_1081-RELATED"/>
    <property type="match status" value="1"/>
</dbReference>
<dbReference type="CDD" id="cd07043">
    <property type="entry name" value="STAS_anti-anti-sigma_factors"/>
    <property type="match status" value="1"/>
</dbReference>
<dbReference type="EMBL" id="BAAAZR010000010">
    <property type="protein sequence ID" value="GAA3818863.1"/>
    <property type="molecule type" value="Genomic_DNA"/>
</dbReference>
<feature type="domain" description="STAS" evidence="1">
    <location>
        <begin position="5"/>
        <end position="95"/>
    </location>
</feature>
<dbReference type="PANTHER" id="PTHR33495">
    <property type="entry name" value="ANTI-SIGMA FACTOR ANTAGONIST TM_1081-RELATED-RELATED"/>
    <property type="match status" value="1"/>
</dbReference>
<dbReference type="InterPro" id="IPR002645">
    <property type="entry name" value="STAS_dom"/>
</dbReference>
<gene>
    <name evidence="2" type="ORF">GCM10022226_44210</name>
</gene>
<sequence length="110" mass="11946">MTAQLELSVTHHRPTTVLKITGELRTATADALTARLGELIGRGHTALTLDASELRFCDSAGLEALLQCHDEAWKANGCLRLIGVHGALARMLDATRAWQIFEMDDLHGLA</sequence>
<keyword evidence="3" id="KW-1185">Reference proteome</keyword>
<dbReference type="InterPro" id="IPR036513">
    <property type="entry name" value="STAS_dom_sf"/>
</dbReference>
<dbReference type="PROSITE" id="PS50801">
    <property type="entry name" value="STAS"/>
    <property type="match status" value="1"/>
</dbReference>
<dbReference type="SUPFAM" id="SSF52091">
    <property type="entry name" value="SpoIIaa-like"/>
    <property type="match status" value="1"/>
</dbReference>
<dbReference type="Gene3D" id="3.30.750.24">
    <property type="entry name" value="STAS domain"/>
    <property type="match status" value="1"/>
</dbReference>
<dbReference type="Pfam" id="PF01740">
    <property type="entry name" value="STAS"/>
    <property type="match status" value="1"/>
</dbReference>
<protein>
    <recommendedName>
        <fullName evidence="1">STAS domain-containing protein</fullName>
    </recommendedName>
</protein>
<accession>A0ABP7IHW6</accession>
<proteinExistence type="predicted"/>
<evidence type="ECO:0000259" key="1">
    <source>
        <dbReference type="PROSITE" id="PS50801"/>
    </source>
</evidence>
<dbReference type="Proteomes" id="UP001500888">
    <property type="component" value="Unassembled WGS sequence"/>
</dbReference>